<reference evidence="1 2" key="1">
    <citation type="submission" date="2017-07" db="EMBL/GenBank/DDBJ databases">
        <title>Leptospira spp. isolated from tropical soils.</title>
        <authorList>
            <person name="Thibeaux R."/>
            <person name="Iraola G."/>
            <person name="Ferres I."/>
            <person name="Bierque E."/>
            <person name="Girault D."/>
            <person name="Soupe-Gilbert M.-E."/>
            <person name="Picardeau M."/>
            <person name="Goarant C."/>
        </authorList>
    </citation>
    <scope>NUCLEOTIDE SEQUENCE [LARGE SCALE GENOMIC DNA]</scope>
    <source>
        <strain evidence="1 2">MCA1-C-A1</strain>
    </source>
</reference>
<dbReference type="OrthoDB" id="345738at2"/>
<accession>A0A2M9XBB6</accession>
<dbReference type="Proteomes" id="UP000232196">
    <property type="component" value="Unassembled WGS sequence"/>
</dbReference>
<protein>
    <submittedName>
        <fullName evidence="1">Uncharacterized protein</fullName>
    </submittedName>
</protein>
<organism evidence="1 2">
    <name type="scientific">Leptospira hartskeerlii</name>
    <dbReference type="NCBI Taxonomy" id="2023177"/>
    <lineage>
        <taxon>Bacteria</taxon>
        <taxon>Pseudomonadati</taxon>
        <taxon>Spirochaetota</taxon>
        <taxon>Spirochaetia</taxon>
        <taxon>Leptospirales</taxon>
        <taxon>Leptospiraceae</taxon>
        <taxon>Leptospira</taxon>
    </lineage>
</organism>
<dbReference type="AlphaFoldDB" id="A0A2M9XBB6"/>
<gene>
    <name evidence="1" type="ORF">CH357_14785</name>
</gene>
<keyword evidence="2" id="KW-1185">Reference proteome</keyword>
<dbReference type="EMBL" id="NPDN01000007">
    <property type="protein sequence ID" value="PJZ24842.1"/>
    <property type="molecule type" value="Genomic_DNA"/>
</dbReference>
<evidence type="ECO:0000313" key="1">
    <source>
        <dbReference type="EMBL" id="PJZ24842.1"/>
    </source>
</evidence>
<name>A0A2M9XBB6_9LEPT</name>
<comment type="caution">
    <text evidence="1">The sequence shown here is derived from an EMBL/GenBank/DDBJ whole genome shotgun (WGS) entry which is preliminary data.</text>
</comment>
<evidence type="ECO:0000313" key="2">
    <source>
        <dbReference type="Proteomes" id="UP000232196"/>
    </source>
</evidence>
<proteinExistence type="predicted"/>
<sequence>MICKNLHFKTREFSRTTPNFHSYRIRPGLNGNSFRRTLVLGFFRTNVCKKEETFPFSEDPLRT</sequence>